<gene>
    <name evidence="5" type="ORF">FWK35_00029023</name>
</gene>
<dbReference type="PANTHER" id="PTHR23080">
    <property type="entry name" value="THAP DOMAIN PROTEIN"/>
    <property type="match status" value="1"/>
</dbReference>
<feature type="domain" description="DDE Tnp4" evidence="4">
    <location>
        <begin position="5"/>
        <end position="65"/>
    </location>
</feature>
<dbReference type="GO" id="GO:0046872">
    <property type="term" value="F:metal ion binding"/>
    <property type="evidence" value="ECO:0007669"/>
    <property type="project" value="UniProtKB-KW"/>
</dbReference>
<evidence type="ECO:0000313" key="6">
    <source>
        <dbReference type="Proteomes" id="UP000478052"/>
    </source>
</evidence>
<keyword evidence="3" id="KW-0472">Membrane</keyword>
<dbReference type="InterPro" id="IPR027806">
    <property type="entry name" value="HARBI1_dom"/>
</dbReference>
<dbReference type="OrthoDB" id="6621166at2759"/>
<feature type="transmembrane region" description="Helical" evidence="3">
    <location>
        <begin position="45"/>
        <end position="67"/>
    </location>
</feature>
<evidence type="ECO:0000256" key="3">
    <source>
        <dbReference type="SAM" id="Phobius"/>
    </source>
</evidence>
<keyword evidence="3" id="KW-0812">Transmembrane</keyword>
<evidence type="ECO:0000256" key="1">
    <source>
        <dbReference type="ARBA" id="ARBA00001968"/>
    </source>
</evidence>
<comment type="caution">
    <text evidence="5">The sequence shown here is derived from an EMBL/GenBank/DDBJ whole genome shotgun (WGS) entry which is preliminary data.</text>
</comment>
<comment type="cofactor">
    <cofactor evidence="1">
        <name>a divalent metal cation</name>
        <dbReference type="ChEBI" id="CHEBI:60240"/>
    </cofactor>
</comment>
<keyword evidence="3" id="KW-1133">Transmembrane helix</keyword>
<evidence type="ECO:0000313" key="5">
    <source>
        <dbReference type="EMBL" id="KAF0703911.1"/>
    </source>
</evidence>
<organism evidence="5 6">
    <name type="scientific">Aphis craccivora</name>
    <name type="common">Cowpea aphid</name>
    <dbReference type="NCBI Taxonomy" id="307492"/>
    <lineage>
        <taxon>Eukaryota</taxon>
        <taxon>Metazoa</taxon>
        <taxon>Ecdysozoa</taxon>
        <taxon>Arthropoda</taxon>
        <taxon>Hexapoda</taxon>
        <taxon>Insecta</taxon>
        <taxon>Pterygota</taxon>
        <taxon>Neoptera</taxon>
        <taxon>Paraneoptera</taxon>
        <taxon>Hemiptera</taxon>
        <taxon>Sternorrhyncha</taxon>
        <taxon>Aphidomorpha</taxon>
        <taxon>Aphidoidea</taxon>
        <taxon>Aphididae</taxon>
        <taxon>Aphidini</taxon>
        <taxon>Aphis</taxon>
        <taxon>Aphis</taxon>
    </lineage>
</organism>
<keyword evidence="2" id="KW-0479">Metal-binding</keyword>
<feature type="non-terminal residue" evidence="5">
    <location>
        <position position="90"/>
    </location>
</feature>
<dbReference type="Pfam" id="PF13359">
    <property type="entry name" value="DDE_Tnp_4"/>
    <property type="match status" value="1"/>
</dbReference>
<name>A0A6G0VPY8_APHCR</name>
<sequence length="90" mass="10382">PPFLKKKKQFSKDEATTNVAIASARVHIERSNQRLKVFKMLSNKIPWNLMNIVHEILIVIAAIFNLGPSILSDNKYLFTCTYEDIFLCNK</sequence>
<proteinExistence type="predicted"/>
<reference evidence="5 6" key="1">
    <citation type="submission" date="2019-08" db="EMBL/GenBank/DDBJ databases">
        <title>Whole genome of Aphis craccivora.</title>
        <authorList>
            <person name="Voronova N.V."/>
            <person name="Shulinski R.S."/>
            <person name="Bandarenka Y.V."/>
            <person name="Zhorov D.G."/>
            <person name="Warner D."/>
        </authorList>
    </citation>
    <scope>NUCLEOTIDE SEQUENCE [LARGE SCALE GENOMIC DNA]</scope>
    <source>
        <strain evidence="5">180601</strain>
        <tissue evidence="5">Whole Body</tissue>
    </source>
</reference>
<evidence type="ECO:0000259" key="4">
    <source>
        <dbReference type="Pfam" id="PF13359"/>
    </source>
</evidence>
<evidence type="ECO:0000256" key="2">
    <source>
        <dbReference type="ARBA" id="ARBA00022723"/>
    </source>
</evidence>
<accession>A0A6G0VPY8</accession>
<feature type="non-terminal residue" evidence="5">
    <location>
        <position position="1"/>
    </location>
</feature>
<dbReference type="AlphaFoldDB" id="A0A6G0VPY8"/>
<dbReference type="EMBL" id="VUJU01013718">
    <property type="protein sequence ID" value="KAF0703911.1"/>
    <property type="molecule type" value="Genomic_DNA"/>
</dbReference>
<keyword evidence="6" id="KW-1185">Reference proteome</keyword>
<dbReference type="Proteomes" id="UP000478052">
    <property type="component" value="Unassembled WGS sequence"/>
</dbReference>
<protein>
    <submittedName>
        <fullName evidence="5">DDE Tnp4 domain-containing protein</fullName>
    </submittedName>
</protein>